<dbReference type="PROSITE" id="PS50082">
    <property type="entry name" value="WD_REPEATS_2"/>
    <property type="match status" value="4"/>
</dbReference>
<dbReference type="SMART" id="SM00320">
    <property type="entry name" value="WD40"/>
    <property type="match status" value="6"/>
</dbReference>
<dbReference type="KEGG" id="aten:116296911"/>
<dbReference type="InterPro" id="IPR036322">
    <property type="entry name" value="WD40_repeat_dom_sf"/>
</dbReference>
<proteinExistence type="predicted"/>
<dbReference type="OrthoDB" id="6262491at2759"/>
<dbReference type="Proteomes" id="UP000515163">
    <property type="component" value="Unplaced"/>
</dbReference>
<dbReference type="PROSITE" id="PS00678">
    <property type="entry name" value="WD_REPEATS_1"/>
    <property type="match status" value="1"/>
</dbReference>
<name>A0A6P8I028_ACTTE</name>
<accession>A0A6P8I028</accession>
<dbReference type="PANTHER" id="PTHR19869">
    <property type="entry name" value="SPERMATID WD-REPEAT PROTEIN"/>
    <property type="match status" value="1"/>
</dbReference>
<dbReference type="InterPro" id="IPR001680">
    <property type="entry name" value="WD40_rpt"/>
</dbReference>
<feature type="repeat" description="WD" evidence="3">
    <location>
        <begin position="285"/>
        <end position="308"/>
    </location>
</feature>
<feature type="repeat" description="WD" evidence="3">
    <location>
        <begin position="87"/>
        <end position="127"/>
    </location>
</feature>
<evidence type="ECO:0000313" key="4">
    <source>
        <dbReference type="Proteomes" id="UP000515163"/>
    </source>
</evidence>
<evidence type="ECO:0000313" key="5">
    <source>
        <dbReference type="RefSeq" id="XP_031560881.1"/>
    </source>
</evidence>
<reference evidence="5" key="1">
    <citation type="submission" date="2025-08" db="UniProtKB">
        <authorList>
            <consortium name="RefSeq"/>
        </authorList>
    </citation>
    <scope>IDENTIFICATION</scope>
    <source>
        <tissue evidence="5">Tentacle</tissue>
    </source>
</reference>
<dbReference type="PROSITE" id="PS50294">
    <property type="entry name" value="WD_REPEATS_REGION"/>
    <property type="match status" value="1"/>
</dbReference>
<dbReference type="InterPro" id="IPR015943">
    <property type="entry name" value="WD40/YVTN_repeat-like_dom_sf"/>
</dbReference>
<dbReference type="RefSeq" id="XP_031560881.1">
    <property type="nucleotide sequence ID" value="XM_031705021.1"/>
</dbReference>
<dbReference type="InterPro" id="IPR019775">
    <property type="entry name" value="WD40_repeat_CS"/>
</dbReference>
<dbReference type="CDD" id="cd00200">
    <property type="entry name" value="WD40"/>
    <property type="match status" value="1"/>
</dbReference>
<gene>
    <name evidence="5" type="primary">LOC116296911</name>
</gene>
<sequence length="358" mass="40221">MPAGCFDCFEGVLMGLRKSKPHNNRHYHGDDGLIDVISTHQVVDYDAVHRDAVTCVTAYSEAFCLSGSADRTLALFNLRSGVMTQRWRGHDKEITKVVVSKEEIVYSSSRDKNIKLWKIGDGSSSEITTYEGHKLVVTGIDLNTDETMLFSGSRDNSVRLWDVNVGDCIQQSEVTRNLVSCVKWIPDSHEVAQTGEDKMVRIWDTRTMTPAFTFPPKQHFQTCCDCSSDGRYILTCNNGFNRSGCEATLWDVRQRKQVHQYVGHDQTASACMFLPFADDITTQPLIATASHDSTVRIWKRDTKECILIEEFPGSGPLTGLAAFKSGSILVSSFNIGIYNLSLERRDDGRLTLKRMIHF</sequence>
<dbReference type="AlphaFoldDB" id="A0A6P8I028"/>
<keyword evidence="1 3" id="KW-0853">WD repeat</keyword>
<dbReference type="FunCoup" id="A0A6P8I028">
    <property type="interactions" value="45"/>
</dbReference>
<dbReference type="Gene3D" id="2.130.10.10">
    <property type="entry name" value="YVTN repeat-like/Quinoprotein amine dehydrogenase"/>
    <property type="match status" value="2"/>
</dbReference>
<dbReference type="GeneID" id="116296911"/>
<evidence type="ECO:0000256" key="2">
    <source>
        <dbReference type="ARBA" id="ARBA00022737"/>
    </source>
</evidence>
<dbReference type="SUPFAM" id="SSF50978">
    <property type="entry name" value="WD40 repeat-like"/>
    <property type="match status" value="1"/>
</dbReference>
<dbReference type="PRINTS" id="PR00320">
    <property type="entry name" value="GPROTEINBRPT"/>
</dbReference>
<organism evidence="4 5">
    <name type="scientific">Actinia tenebrosa</name>
    <name type="common">Australian red waratah sea anemone</name>
    <dbReference type="NCBI Taxonomy" id="6105"/>
    <lineage>
        <taxon>Eukaryota</taxon>
        <taxon>Metazoa</taxon>
        <taxon>Cnidaria</taxon>
        <taxon>Anthozoa</taxon>
        <taxon>Hexacorallia</taxon>
        <taxon>Actiniaria</taxon>
        <taxon>Actiniidae</taxon>
        <taxon>Actinia</taxon>
    </lineage>
</organism>
<evidence type="ECO:0000256" key="1">
    <source>
        <dbReference type="ARBA" id="ARBA00022574"/>
    </source>
</evidence>
<dbReference type="PANTHER" id="PTHR19869:SF1">
    <property type="entry name" value="WD REPEAT-CONTAINING PROTEIN 31"/>
    <property type="match status" value="1"/>
</dbReference>
<protein>
    <submittedName>
        <fullName evidence="5">WD repeat-containing protein 31-like</fullName>
    </submittedName>
</protein>
<feature type="repeat" description="WD" evidence="3">
    <location>
        <begin position="130"/>
        <end position="171"/>
    </location>
</feature>
<dbReference type="InParanoid" id="A0A6P8I028"/>
<dbReference type="Pfam" id="PF00400">
    <property type="entry name" value="WD40"/>
    <property type="match status" value="4"/>
</dbReference>
<evidence type="ECO:0000256" key="3">
    <source>
        <dbReference type="PROSITE-ProRule" id="PRU00221"/>
    </source>
</evidence>
<dbReference type="InterPro" id="IPR020472">
    <property type="entry name" value="WD40_PAC1"/>
</dbReference>
<dbReference type="InterPro" id="IPR040066">
    <property type="entry name" value="WDR31"/>
</dbReference>
<keyword evidence="2" id="KW-0677">Repeat</keyword>
<keyword evidence="4" id="KW-1185">Reference proteome</keyword>
<feature type="repeat" description="WD" evidence="3">
    <location>
        <begin position="179"/>
        <end position="213"/>
    </location>
</feature>